<evidence type="ECO:0008006" key="4">
    <source>
        <dbReference type="Google" id="ProtNLM"/>
    </source>
</evidence>
<feature type="signal peptide" evidence="1">
    <location>
        <begin position="1"/>
        <end position="25"/>
    </location>
</feature>
<evidence type="ECO:0000313" key="3">
    <source>
        <dbReference type="Proteomes" id="UP000015106"/>
    </source>
</evidence>
<keyword evidence="1" id="KW-0732">Signal</keyword>
<evidence type="ECO:0000256" key="1">
    <source>
        <dbReference type="SAM" id="SignalP"/>
    </source>
</evidence>
<dbReference type="EnsemblPlants" id="TuG1812G0200000375.01.T01">
    <property type="protein sequence ID" value="TuG1812G0200000375.01.T01"/>
    <property type="gene ID" value="TuG1812G0200000375.01"/>
</dbReference>
<dbReference type="Gramene" id="TuG1812G0200000375.01.T01">
    <property type="protein sequence ID" value="TuG1812G0200000375.01.T01"/>
    <property type="gene ID" value="TuG1812G0200000375.01"/>
</dbReference>
<feature type="chain" id="PRO_5035808082" description="Secreted protein" evidence="1">
    <location>
        <begin position="26"/>
        <end position="120"/>
    </location>
</feature>
<reference evidence="2" key="2">
    <citation type="submission" date="2018-03" db="EMBL/GenBank/DDBJ databases">
        <title>The Triticum urartu genome reveals the dynamic nature of wheat genome evolution.</title>
        <authorList>
            <person name="Ling H."/>
            <person name="Ma B."/>
            <person name="Shi X."/>
            <person name="Liu H."/>
            <person name="Dong L."/>
            <person name="Sun H."/>
            <person name="Cao Y."/>
            <person name="Gao Q."/>
            <person name="Zheng S."/>
            <person name="Li Y."/>
            <person name="Yu Y."/>
            <person name="Du H."/>
            <person name="Qi M."/>
            <person name="Li Y."/>
            <person name="Yu H."/>
            <person name="Cui Y."/>
            <person name="Wang N."/>
            <person name="Chen C."/>
            <person name="Wu H."/>
            <person name="Zhao Y."/>
            <person name="Zhang J."/>
            <person name="Li Y."/>
            <person name="Zhou W."/>
            <person name="Zhang B."/>
            <person name="Hu W."/>
            <person name="Eijk M."/>
            <person name="Tang J."/>
            <person name="Witsenboer H."/>
            <person name="Zhao S."/>
            <person name="Li Z."/>
            <person name="Zhang A."/>
            <person name="Wang D."/>
            <person name="Liang C."/>
        </authorList>
    </citation>
    <scope>NUCLEOTIDE SEQUENCE [LARGE SCALE GENOMIC DNA]</scope>
    <source>
        <strain evidence="2">cv. G1812</strain>
    </source>
</reference>
<sequence length="120" mass="12645">MRAVFTGSGRCCFISTLSSLAMAEAATAALRRHQRDQPEARRTPISLAHEVVHFAPLTGSDRGDIGRATIRRELGGDNGLLRRRPPSSAFFTLVDGGDLRSEVGSIQGGGVCHGVGGEEG</sequence>
<evidence type="ECO:0000313" key="2">
    <source>
        <dbReference type="EnsemblPlants" id="TuG1812G0200000375.01.T01"/>
    </source>
</evidence>
<dbReference type="Proteomes" id="UP000015106">
    <property type="component" value="Chromosome 2"/>
</dbReference>
<accession>A0A8R7P960</accession>
<name>A0A8R7P960_TRIUA</name>
<keyword evidence="3" id="KW-1185">Reference proteome</keyword>
<reference evidence="2" key="3">
    <citation type="submission" date="2022-06" db="UniProtKB">
        <authorList>
            <consortium name="EnsemblPlants"/>
        </authorList>
    </citation>
    <scope>IDENTIFICATION</scope>
</reference>
<organism evidence="2 3">
    <name type="scientific">Triticum urartu</name>
    <name type="common">Red wild einkorn</name>
    <name type="synonym">Crithodium urartu</name>
    <dbReference type="NCBI Taxonomy" id="4572"/>
    <lineage>
        <taxon>Eukaryota</taxon>
        <taxon>Viridiplantae</taxon>
        <taxon>Streptophyta</taxon>
        <taxon>Embryophyta</taxon>
        <taxon>Tracheophyta</taxon>
        <taxon>Spermatophyta</taxon>
        <taxon>Magnoliopsida</taxon>
        <taxon>Liliopsida</taxon>
        <taxon>Poales</taxon>
        <taxon>Poaceae</taxon>
        <taxon>BOP clade</taxon>
        <taxon>Pooideae</taxon>
        <taxon>Triticodae</taxon>
        <taxon>Triticeae</taxon>
        <taxon>Triticinae</taxon>
        <taxon>Triticum</taxon>
    </lineage>
</organism>
<protein>
    <recommendedName>
        <fullName evidence="4">Secreted protein</fullName>
    </recommendedName>
</protein>
<proteinExistence type="predicted"/>
<reference evidence="3" key="1">
    <citation type="journal article" date="2013" name="Nature">
        <title>Draft genome of the wheat A-genome progenitor Triticum urartu.</title>
        <authorList>
            <person name="Ling H.Q."/>
            <person name="Zhao S."/>
            <person name="Liu D."/>
            <person name="Wang J."/>
            <person name="Sun H."/>
            <person name="Zhang C."/>
            <person name="Fan H."/>
            <person name="Li D."/>
            <person name="Dong L."/>
            <person name="Tao Y."/>
            <person name="Gao C."/>
            <person name="Wu H."/>
            <person name="Li Y."/>
            <person name="Cui Y."/>
            <person name="Guo X."/>
            <person name="Zheng S."/>
            <person name="Wang B."/>
            <person name="Yu K."/>
            <person name="Liang Q."/>
            <person name="Yang W."/>
            <person name="Lou X."/>
            <person name="Chen J."/>
            <person name="Feng M."/>
            <person name="Jian J."/>
            <person name="Zhang X."/>
            <person name="Luo G."/>
            <person name="Jiang Y."/>
            <person name="Liu J."/>
            <person name="Wang Z."/>
            <person name="Sha Y."/>
            <person name="Zhang B."/>
            <person name="Wu H."/>
            <person name="Tang D."/>
            <person name="Shen Q."/>
            <person name="Xue P."/>
            <person name="Zou S."/>
            <person name="Wang X."/>
            <person name="Liu X."/>
            <person name="Wang F."/>
            <person name="Yang Y."/>
            <person name="An X."/>
            <person name="Dong Z."/>
            <person name="Zhang K."/>
            <person name="Zhang X."/>
            <person name="Luo M.C."/>
            <person name="Dvorak J."/>
            <person name="Tong Y."/>
            <person name="Wang J."/>
            <person name="Yang H."/>
            <person name="Li Z."/>
            <person name="Wang D."/>
            <person name="Zhang A."/>
            <person name="Wang J."/>
        </authorList>
    </citation>
    <scope>NUCLEOTIDE SEQUENCE</scope>
    <source>
        <strain evidence="3">cv. G1812</strain>
    </source>
</reference>
<dbReference type="AlphaFoldDB" id="A0A8R7P960"/>